<dbReference type="InterPro" id="IPR037401">
    <property type="entry name" value="SnoaL-like"/>
</dbReference>
<comment type="caution">
    <text evidence="2">The sequence shown here is derived from an EMBL/GenBank/DDBJ whole genome shotgun (WGS) entry which is preliminary data.</text>
</comment>
<dbReference type="Proteomes" id="UP001205105">
    <property type="component" value="Unassembled WGS sequence"/>
</dbReference>
<reference evidence="2" key="1">
    <citation type="submission" date="2020-11" db="EMBL/GenBank/DDBJ databases">
        <title>Chlorella ohadii genome sequencing and assembly.</title>
        <authorList>
            <person name="Murik O."/>
            <person name="Treves H."/>
            <person name="Kedem I."/>
            <person name="Shotland Y."/>
            <person name="Kaplan A."/>
        </authorList>
    </citation>
    <scope>NUCLEOTIDE SEQUENCE</scope>
    <source>
        <strain evidence="2">1</strain>
    </source>
</reference>
<keyword evidence="3" id="KW-1185">Reference proteome</keyword>
<dbReference type="AlphaFoldDB" id="A0AAD5H0W2"/>
<evidence type="ECO:0000259" key="1">
    <source>
        <dbReference type="Pfam" id="PF12680"/>
    </source>
</evidence>
<protein>
    <recommendedName>
        <fullName evidence="1">SnoaL-like domain-containing protein</fullName>
    </recommendedName>
</protein>
<name>A0AAD5H0W2_9CHLO</name>
<gene>
    <name evidence="2" type="ORF">COHA_006338</name>
</gene>
<dbReference type="SUPFAM" id="SSF54427">
    <property type="entry name" value="NTF2-like"/>
    <property type="match status" value="1"/>
</dbReference>
<accession>A0AAD5H0W2</accession>
<dbReference type="EMBL" id="JADXDR010000089">
    <property type="protein sequence ID" value="KAI7839944.1"/>
    <property type="molecule type" value="Genomic_DNA"/>
</dbReference>
<proteinExistence type="predicted"/>
<evidence type="ECO:0000313" key="3">
    <source>
        <dbReference type="Proteomes" id="UP001205105"/>
    </source>
</evidence>
<dbReference type="Gene3D" id="3.10.450.50">
    <property type="match status" value="1"/>
</dbReference>
<feature type="domain" description="SnoaL-like" evidence="1">
    <location>
        <begin position="23"/>
        <end position="128"/>
    </location>
</feature>
<dbReference type="Pfam" id="PF12680">
    <property type="entry name" value="SnoaL_2"/>
    <property type="match status" value="1"/>
</dbReference>
<dbReference type="InterPro" id="IPR032710">
    <property type="entry name" value="NTF2-like_dom_sf"/>
</dbReference>
<organism evidence="2 3">
    <name type="scientific">Chlorella ohadii</name>
    <dbReference type="NCBI Taxonomy" id="2649997"/>
    <lineage>
        <taxon>Eukaryota</taxon>
        <taxon>Viridiplantae</taxon>
        <taxon>Chlorophyta</taxon>
        <taxon>core chlorophytes</taxon>
        <taxon>Trebouxiophyceae</taxon>
        <taxon>Chlorellales</taxon>
        <taxon>Chlorellaceae</taxon>
        <taxon>Chlorella clade</taxon>
        <taxon>Chlorella</taxon>
    </lineage>
</organism>
<sequence length="169" mass="19479">MTTETAPRPRVQQMVQLAHDYLIEYLTNKRAELADQLFDEGVVHKDVVWDPTHPTVGIEGMRHYLQDLSTAFPDFWVEIDQYATVDTNSIMVTYKGSATNLGEYHHHKATGHASNFEGANCFRFNHDRSRITHIDVYRSAFAEDLDEVGEKRQAQEGGFRDLRLKRLVI</sequence>
<evidence type="ECO:0000313" key="2">
    <source>
        <dbReference type="EMBL" id="KAI7839944.1"/>
    </source>
</evidence>